<dbReference type="Pfam" id="PF13639">
    <property type="entry name" value="zf-RING_2"/>
    <property type="match status" value="1"/>
</dbReference>
<dbReference type="SMART" id="SM00184">
    <property type="entry name" value="RING"/>
    <property type="match status" value="1"/>
</dbReference>
<evidence type="ECO:0000256" key="3">
    <source>
        <dbReference type="ARBA" id="ARBA00022679"/>
    </source>
</evidence>
<evidence type="ECO:0000313" key="9">
    <source>
        <dbReference type="EMBL" id="KAI1855135.1"/>
    </source>
</evidence>
<evidence type="ECO:0000256" key="1">
    <source>
        <dbReference type="ARBA" id="ARBA00000900"/>
    </source>
</evidence>
<feature type="compositionally biased region" description="Low complexity" evidence="7">
    <location>
        <begin position="302"/>
        <end position="315"/>
    </location>
</feature>
<dbReference type="GO" id="GO:0008270">
    <property type="term" value="F:zinc ion binding"/>
    <property type="evidence" value="ECO:0007669"/>
    <property type="project" value="UniProtKB-KW"/>
</dbReference>
<dbReference type="InterPro" id="IPR013083">
    <property type="entry name" value="Znf_RING/FYVE/PHD"/>
</dbReference>
<organism evidence="9 10">
    <name type="scientific">Neoarthrinium moseri</name>
    <dbReference type="NCBI Taxonomy" id="1658444"/>
    <lineage>
        <taxon>Eukaryota</taxon>
        <taxon>Fungi</taxon>
        <taxon>Dikarya</taxon>
        <taxon>Ascomycota</taxon>
        <taxon>Pezizomycotina</taxon>
        <taxon>Sordariomycetes</taxon>
        <taxon>Xylariomycetidae</taxon>
        <taxon>Amphisphaeriales</taxon>
        <taxon>Apiosporaceae</taxon>
        <taxon>Neoarthrinium</taxon>
    </lineage>
</organism>
<dbReference type="AlphaFoldDB" id="A0A9Q0AGX0"/>
<proteinExistence type="predicted"/>
<dbReference type="Proteomes" id="UP000829685">
    <property type="component" value="Unassembled WGS sequence"/>
</dbReference>
<accession>A0A9Q0AGX0</accession>
<sequence>MEPESAEPVDIRAQVLQSTLNEVATRHEGGKADSTTLECCVICLEAVSEACEAKPCRHNNFDFICLVSWLEQQSKCPLCKAVVSEVCYEVGESDETSWKTFVVPEKREPAAPSTPRRPLPPRRNWPYYRPHRRRHYEASAQPPTEDEEVSRRRDVYRNQTYSLHVGSNRMSQYRDLTPQLFEHDAALVSRARMWLRRELKVFEFLHTPSGTGDDELARRRANNAEFLLEYIIAILKTVDIQGSQGQAEDMLQEFLGRENTRLLMHELKSFLRSPYTSLRDWDRAVQYDRSKKRRIDDDEDAAPSSSRSSPRPSDATGRPRIRGDSYRPVYSDSDRR</sequence>
<dbReference type="GO" id="GO:0006513">
    <property type="term" value="P:protein monoubiquitination"/>
    <property type="evidence" value="ECO:0007669"/>
    <property type="project" value="TreeGrafter"/>
</dbReference>
<protein>
    <recommendedName>
        <fullName evidence="2">RING-type E3 ubiquitin transferase</fullName>
        <ecNumber evidence="2">2.3.2.27</ecNumber>
    </recommendedName>
</protein>
<dbReference type="PANTHER" id="PTHR46077:SF1">
    <property type="entry name" value="TOP1 BINDING ARGININE_SERINE RICH PROTEIN, E3 UBIQUITIN LIGASE"/>
    <property type="match status" value="1"/>
</dbReference>
<dbReference type="EC" id="2.3.2.27" evidence="2"/>
<keyword evidence="6" id="KW-0479">Metal-binding</keyword>
<feature type="region of interest" description="Disordered" evidence="7">
    <location>
        <begin position="104"/>
        <end position="125"/>
    </location>
</feature>
<keyword evidence="6" id="KW-0863">Zinc-finger</keyword>
<evidence type="ECO:0000313" key="10">
    <source>
        <dbReference type="Proteomes" id="UP000829685"/>
    </source>
</evidence>
<reference evidence="9" key="1">
    <citation type="submission" date="2021-03" db="EMBL/GenBank/DDBJ databases">
        <title>Revisited historic fungal species revealed as producer of novel bioactive compounds through whole genome sequencing and comparative genomics.</title>
        <authorList>
            <person name="Vignolle G.A."/>
            <person name="Hochenegger N."/>
            <person name="Mach R.L."/>
            <person name="Mach-Aigner A.R."/>
            <person name="Javad Rahimi M."/>
            <person name="Salim K.A."/>
            <person name="Chan C.M."/>
            <person name="Lim L.B.L."/>
            <person name="Cai F."/>
            <person name="Druzhinina I.S."/>
            <person name="U'Ren J.M."/>
            <person name="Derntl C."/>
        </authorList>
    </citation>
    <scope>NUCLEOTIDE SEQUENCE</scope>
    <source>
        <strain evidence="9">TUCIM 5799</strain>
    </source>
</reference>
<keyword evidence="6" id="KW-0862">Zinc</keyword>
<keyword evidence="10" id="KW-1185">Reference proteome</keyword>
<name>A0A9Q0AGX0_9PEZI</name>
<comment type="caution">
    <text evidence="9">The sequence shown here is derived from an EMBL/GenBank/DDBJ whole genome shotgun (WGS) entry which is preliminary data.</text>
</comment>
<keyword evidence="4" id="KW-0805">Transcription regulation</keyword>
<dbReference type="EMBL" id="JAFIMR010000051">
    <property type="protein sequence ID" value="KAI1855135.1"/>
    <property type="molecule type" value="Genomic_DNA"/>
</dbReference>
<dbReference type="SUPFAM" id="SSF57850">
    <property type="entry name" value="RING/U-box"/>
    <property type="match status" value="1"/>
</dbReference>
<dbReference type="PANTHER" id="PTHR46077">
    <property type="entry name" value="E3 UBIQUITIN-PROTEIN LIGASE TOPORS"/>
    <property type="match status" value="1"/>
</dbReference>
<evidence type="ECO:0000256" key="7">
    <source>
        <dbReference type="SAM" id="MobiDB-lite"/>
    </source>
</evidence>
<gene>
    <name evidence="9" type="ORF">JX265_012323</name>
</gene>
<keyword evidence="5" id="KW-0804">Transcription</keyword>
<dbReference type="GO" id="GO:0061630">
    <property type="term" value="F:ubiquitin protein ligase activity"/>
    <property type="evidence" value="ECO:0007669"/>
    <property type="project" value="UniProtKB-EC"/>
</dbReference>
<dbReference type="InterPro" id="IPR001841">
    <property type="entry name" value="Znf_RING"/>
</dbReference>
<dbReference type="PROSITE" id="PS50089">
    <property type="entry name" value="ZF_RING_2"/>
    <property type="match status" value="1"/>
</dbReference>
<evidence type="ECO:0000256" key="5">
    <source>
        <dbReference type="ARBA" id="ARBA00023163"/>
    </source>
</evidence>
<dbReference type="Gene3D" id="3.30.40.10">
    <property type="entry name" value="Zinc/RING finger domain, C3HC4 (zinc finger)"/>
    <property type="match status" value="1"/>
</dbReference>
<feature type="domain" description="RING-type" evidence="8">
    <location>
        <begin position="40"/>
        <end position="80"/>
    </location>
</feature>
<evidence type="ECO:0000256" key="2">
    <source>
        <dbReference type="ARBA" id="ARBA00012483"/>
    </source>
</evidence>
<comment type="catalytic activity">
    <reaction evidence="1">
        <text>S-ubiquitinyl-[E2 ubiquitin-conjugating enzyme]-L-cysteine + [acceptor protein]-L-lysine = [E2 ubiquitin-conjugating enzyme]-L-cysteine + N(6)-ubiquitinyl-[acceptor protein]-L-lysine.</text>
        <dbReference type="EC" id="2.3.2.27"/>
    </reaction>
</comment>
<evidence type="ECO:0000259" key="8">
    <source>
        <dbReference type="PROSITE" id="PS50089"/>
    </source>
</evidence>
<keyword evidence="3" id="KW-0808">Transferase</keyword>
<evidence type="ECO:0000256" key="4">
    <source>
        <dbReference type="ARBA" id="ARBA00023015"/>
    </source>
</evidence>
<evidence type="ECO:0000256" key="6">
    <source>
        <dbReference type="PROSITE-ProRule" id="PRU00175"/>
    </source>
</evidence>
<feature type="region of interest" description="Disordered" evidence="7">
    <location>
        <begin position="291"/>
        <end position="336"/>
    </location>
</feature>
<dbReference type="GO" id="GO:0000209">
    <property type="term" value="P:protein polyubiquitination"/>
    <property type="evidence" value="ECO:0007669"/>
    <property type="project" value="TreeGrafter"/>
</dbReference>